<gene>
    <name evidence="6" type="ORF">LTR77_002269</name>
</gene>
<dbReference type="InterPro" id="IPR010591">
    <property type="entry name" value="ATP11"/>
</dbReference>
<dbReference type="GO" id="GO:0033615">
    <property type="term" value="P:mitochondrial proton-transporting ATP synthase complex assembly"/>
    <property type="evidence" value="ECO:0007669"/>
    <property type="project" value="TreeGrafter"/>
</dbReference>
<comment type="similarity">
    <text evidence="2">Belongs to the ATP11 family.</text>
</comment>
<dbReference type="PANTHER" id="PTHR13126">
    <property type="entry name" value="CHAPERONE ATP11"/>
    <property type="match status" value="1"/>
</dbReference>
<evidence type="ECO:0000256" key="5">
    <source>
        <dbReference type="SAM" id="MobiDB-lite"/>
    </source>
</evidence>
<dbReference type="GeneID" id="89923616"/>
<keyword evidence="7" id="KW-1185">Reference proteome</keyword>
<comment type="subcellular location">
    <subcellularLocation>
        <location evidence="1">Mitochondrion</location>
    </subcellularLocation>
</comment>
<evidence type="ECO:0000256" key="3">
    <source>
        <dbReference type="ARBA" id="ARBA00022946"/>
    </source>
</evidence>
<keyword evidence="3" id="KW-0809">Transit peptide</keyword>
<evidence type="ECO:0000256" key="2">
    <source>
        <dbReference type="ARBA" id="ARBA00009116"/>
    </source>
</evidence>
<dbReference type="GO" id="GO:0005739">
    <property type="term" value="C:mitochondrion"/>
    <property type="evidence" value="ECO:0007669"/>
    <property type="project" value="UniProtKB-SubCell"/>
</dbReference>
<dbReference type="PANTHER" id="PTHR13126:SF0">
    <property type="entry name" value="ATP SYNTHASE MITOCHONDRIAL F1 COMPLEX ASSEMBLY FACTOR 1"/>
    <property type="match status" value="1"/>
</dbReference>
<dbReference type="EMBL" id="JAVRRT010000003">
    <property type="protein sequence ID" value="KAK5173588.1"/>
    <property type="molecule type" value="Genomic_DNA"/>
</dbReference>
<accession>A0AAV9PMU4</accession>
<evidence type="ECO:0000313" key="6">
    <source>
        <dbReference type="EMBL" id="KAK5173588.1"/>
    </source>
</evidence>
<keyword evidence="4" id="KW-0496">Mitochondrion</keyword>
<feature type="region of interest" description="Disordered" evidence="5">
    <location>
        <begin position="96"/>
        <end position="135"/>
    </location>
</feature>
<comment type="caution">
    <text evidence="6">The sequence shown here is derived from an EMBL/GenBank/DDBJ whole genome shotgun (WGS) entry which is preliminary data.</text>
</comment>
<evidence type="ECO:0000256" key="1">
    <source>
        <dbReference type="ARBA" id="ARBA00004173"/>
    </source>
</evidence>
<evidence type="ECO:0000256" key="4">
    <source>
        <dbReference type="ARBA" id="ARBA00023128"/>
    </source>
</evidence>
<name>A0AAV9PMU4_9PEZI</name>
<dbReference type="Proteomes" id="UP001337655">
    <property type="component" value="Unassembled WGS sequence"/>
</dbReference>
<organism evidence="6 7">
    <name type="scientific">Saxophila tyrrhenica</name>
    <dbReference type="NCBI Taxonomy" id="1690608"/>
    <lineage>
        <taxon>Eukaryota</taxon>
        <taxon>Fungi</taxon>
        <taxon>Dikarya</taxon>
        <taxon>Ascomycota</taxon>
        <taxon>Pezizomycotina</taxon>
        <taxon>Dothideomycetes</taxon>
        <taxon>Dothideomycetidae</taxon>
        <taxon>Mycosphaerellales</taxon>
        <taxon>Extremaceae</taxon>
        <taxon>Saxophila</taxon>
    </lineage>
</organism>
<reference evidence="6 7" key="1">
    <citation type="submission" date="2023-08" db="EMBL/GenBank/DDBJ databases">
        <title>Black Yeasts Isolated from many extreme environments.</title>
        <authorList>
            <person name="Coleine C."/>
            <person name="Stajich J.E."/>
            <person name="Selbmann L."/>
        </authorList>
    </citation>
    <scope>NUCLEOTIDE SEQUENCE [LARGE SCALE GENOMIC DNA]</scope>
    <source>
        <strain evidence="6 7">CCFEE 5935</strain>
    </source>
</reference>
<dbReference type="RefSeq" id="XP_064662283.1">
    <property type="nucleotide sequence ID" value="XM_064799528.1"/>
</dbReference>
<sequence>MKPEESDIIAMNTSAGPILRRSIWTVQAPFRCYQRRWAQVHDVRFLSQNQSDKVLDKYRAKLDQKAKDKGLKDAEELKEAYADKIQEYRKKAIVPGANAPLNAQPPPEPQRVDESIPYQTPPPPEPKQVAPQVPKSKDGIKTLSSFIDVEKTAELPQKEVETIWRLRHVKDPQSLCAVMKTDTFRRITETARKHPQFILPLPREEQGAEIHFLQWTFPSPTTATVLFTHLAEFKLRGEFAQPHTTVTHHMDLADNNGLVLMEGRVMENRGISVDEGRWLLICLQKFYGFEAHSEGAKQNAGRRKKLMEQFSGGDESFKVEELLEEAEKVP</sequence>
<proteinExistence type="inferred from homology"/>
<evidence type="ECO:0000313" key="7">
    <source>
        <dbReference type="Proteomes" id="UP001337655"/>
    </source>
</evidence>
<dbReference type="AlphaFoldDB" id="A0AAV9PMU4"/>
<dbReference type="Pfam" id="PF06644">
    <property type="entry name" value="ATP11"/>
    <property type="match status" value="1"/>
</dbReference>
<protein>
    <submittedName>
        <fullName evidence="6">Uncharacterized protein</fullName>
    </submittedName>
</protein>